<reference evidence="1" key="1">
    <citation type="submission" date="2014-11" db="EMBL/GenBank/DDBJ databases">
        <authorList>
            <person name="Amaro Gonzalez C."/>
        </authorList>
    </citation>
    <scope>NUCLEOTIDE SEQUENCE</scope>
</reference>
<accession>A0A0E9XSN2</accession>
<dbReference type="AlphaFoldDB" id="A0A0E9XSN2"/>
<proteinExistence type="predicted"/>
<protein>
    <submittedName>
        <fullName evidence="1">Uncharacterized protein</fullName>
    </submittedName>
</protein>
<organism evidence="1">
    <name type="scientific">Anguilla anguilla</name>
    <name type="common">European freshwater eel</name>
    <name type="synonym">Muraena anguilla</name>
    <dbReference type="NCBI Taxonomy" id="7936"/>
    <lineage>
        <taxon>Eukaryota</taxon>
        <taxon>Metazoa</taxon>
        <taxon>Chordata</taxon>
        <taxon>Craniata</taxon>
        <taxon>Vertebrata</taxon>
        <taxon>Euteleostomi</taxon>
        <taxon>Actinopterygii</taxon>
        <taxon>Neopterygii</taxon>
        <taxon>Teleostei</taxon>
        <taxon>Anguilliformes</taxon>
        <taxon>Anguillidae</taxon>
        <taxon>Anguilla</taxon>
    </lineage>
</organism>
<reference evidence="1" key="2">
    <citation type="journal article" date="2015" name="Fish Shellfish Immunol.">
        <title>Early steps in the European eel (Anguilla anguilla)-Vibrio vulnificus interaction in the gills: Role of the RtxA13 toxin.</title>
        <authorList>
            <person name="Callol A."/>
            <person name="Pajuelo D."/>
            <person name="Ebbesson L."/>
            <person name="Teles M."/>
            <person name="MacKenzie S."/>
            <person name="Amaro C."/>
        </authorList>
    </citation>
    <scope>NUCLEOTIDE SEQUENCE</scope>
</reference>
<evidence type="ECO:0000313" key="1">
    <source>
        <dbReference type="EMBL" id="JAI04851.1"/>
    </source>
</evidence>
<dbReference type="EMBL" id="GBXM01003727">
    <property type="protein sequence ID" value="JAI04851.1"/>
    <property type="molecule type" value="Transcribed_RNA"/>
</dbReference>
<sequence>MCGNNRIKRIKRNERAFHRDVIAIASQSIPHHTGLPPRPQIGYFWCQLNWNETLKDARNLRRHNVSPPWINLKSNWLFHPKIKTKKYRQILPMTPKLTDSKRFKFPRRVGANKESVSQGIWL</sequence>
<name>A0A0E9XSN2_ANGAN</name>